<dbReference type="InterPro" id="IPR044730">
    <property type="entry name" value="RNase_H-like_dom_plant"/>
</dbReference>
<accession>A0ABR2T025</accession>
<dbReference type="SUPFAM" id="SSF53098">
    <property type="entry name" value="Ribonuclease H-like"/>
    <property type="match status" value="1"/>
</dbReference>
<protein>
    <recommendedName>
        <fullName evidence="1">RNase H type-1 domain-containing protein</fullName>
    </recommendedName>
</protein>
<name>A0ABR2T025_9ROSI</name>
<evidence type="ECO:0000313" key="2">
    <source>
        <dbReference type="EMBL" id="KAK9030650.1"/>
    </source>
</evidence>
<keyword evidence="3" id="KW-1185">Reference proteome</keyword>
<organism evidence="2 3">
    <name type="scientific">Hibiscus sabdariffa</name>
    <name type="common">roselle</name>
    <dbReference type="NCBI Taxonomy" id="183260"/>
    <lineage>
        <taxon>Eukaryota</taxon>
        <taxon>Viridiplantae</taxon>
        <taxon>Streptophyta</taxon>
        <taxon>Embryophyta</taxon>
        <taxon>Tracheophyta</taxon>
        <taxon>Spermatophyta</taxon>
        <taxon>Magnoliopsida</taxon>
        <taxon>eudicotyledons</taxon>
        <taxon>Gunneridae</taxon>
        <taxon>Pentapetalae</taxon>
        <taxon>rosids</taxon>
        <taxon>malvids</taxon>
        <taxon>Malvales</taxon>
        <taxon>Malvaceae</taxon>
        <taxon>Malvoideae</taxon>
        <taxon>Hibiscus</taxon>
    </lineage>
</organism>
<dbReference type="InterPro" id="IPR012337">
    <property type="entry name" value="RNaseH-like_sf"/>
</dbReference>
<dbReference type="Proteomes" id="UP001396334">
    <property type="component" value="Unassembled WGS sequence"/>
</dbReference>
<proteinExistence type="predicted"/>
<comment type="caution">
    <text evidence="2">The sequence shown here is derived from an EMBL/GenBank/DDBJ whole genome shotgun (WGS) entry which is preliminary data.</text>
</comment>
<gene>
    <name evidence="2" type="ORF">V6N11_032067</name>
</gene>
<dbReference type="EMBL" id="JBBPBN010000010">
    <property type="protein sequence ID" value="KAK9030650.1"/>
    <property type="molecule type" value="Genomic_DNA"/>
</dbReference>
<dbReference type="Gene3D" id="3.30.420.10">
    <property type="entry name" value="Ribonuclease H-like superfamily/Ribonuclease H"/>
    <property type="match status" value="1"/>
</dbReference>
<dbReference type="Pfam" id="PF13456">
    <property type="entry name" value="RVT_3"/>
    <property type="match status" value="1"/>
</dbReference>
<evidence type="ECO:0000259" key="1">
    <source>
        <dbReference type="Pfam" id="PF13456"/>
    </source>
</evidence>
<feature type="domain" description="RNase H type-1" evidence="1">
    <location>
        <begin position="18"/>
        <end position="140"/>
    </location>
</feature>
<evidence type="ECO:0000313" key="3">
    <source>
        <dbReference type="Proteomes" id="UP001396334"/>
    </source>
</evidence>
<sequence length="143" mass="15516">MEKVRAWEAPPSGFMKLNVDGAMVSDGSKGGIGGIIRNSRGDCLAKFSLSTGSGPPIMAKLEAILHGLKVFFSKKEFARFRLVVECDCAVAIDWISSSVTCPSIFEPLVRSCRELVYSHSVVIRHVSRFLNVEADLLAKEGIG</sequence>
<dbReference type="PANTHER" id="PTHR47723">
    <property type="entry name" value="OS05G0353850 PROTEIN"/>
    <property type="match status" value="1"/>
</dbReference>
<dbReference type="InterPro" id="IPR053151">
    <property type="entry name" value="RNase_H-like"/>
</dbReference>
<dbReference type="InterPro" id="IPR036397">
    <property type="entry name" value="RNaseH_sf"/>
</dbReference>
<dbReference type="CDD" id="cd06222">
    <property type="entry name" value="RNase_H_like"/>
    <property type="match status" value="1"/>
</dbReference>
<reference evidence="2 3" key="1">
    <citation type="journal article" date="2024" name="G3 (Bethesda)">
        <title>Genome assembly of Hibiscus sabdariffa L. provides insights into metabolisms of medicinal natural products.</title>
        <authorList>
            <person name="Kim T."/>
        </authorList>
    </citation>
    <scope>NUCLEOTIDE SEQUENCE [LARGE SCALE GENOMIC DNA]</scope>
    <source>
        <strain evidence="2">TK-2024</strain>
        <tissue evidence="2">Old leaves</tissue>
    </source>
</reference>
<dbReference type="InterPro" id="IPR002156">
    <property type="entry name" value="RNaseH_domain"/>
</dbReference>
<dbReference type="PANTHER" id="PTHR47723:SF19">
    <property type="entry name" value="POLYNUCLEOTIDYL TRANSFERASE, RIBONUCLEASE H-LIKE SUPERFAMILY PROTEIN"/>
    <property type="match status" value="1"/>
</dbReference>